<keyword evidence="1" id="KW-0813">Transport</keyword>
<dbReference type="Pfam" id="PF09383">
    <property type="entry name" value="NIL"/>
    <property type="match status" value="1"/>
</dbReference>
<dbReference type="InterPro" id="IPR050086">
    <property type="entry name" value="MetN_ABC_transporter-like"/>
</dbReference>
<dbReference type="PANTHER" id="PTHR43166">
    <property type="entry name" value="AMINO ACID IMPORT ATP-BINDING PROTEIN"/>
    <property type="match status" value="1"/>
</dbReference>
<evidence type="ECO:0000256" key="3">
    <source>
        <dbReference type="ARBA" id="ARBA00022741"/>
    </source>
</evidence>
<evidence type="ECO:0000256" key="4">
    <source>
        <dbReference type="ARBA" id="ARBA00022840"/>
    </source>
</evidence>
<comment type="caution">
    <text evidence="9">The sequence shown here is derived from an EMBL/GenBank/DDBJ whole genome shotgun (WGS) entry which is preliminary data.</text>
</comment>
<dbReference type="InterPro" id="IPR027417">
    <property type="entry name" value="P-loop_NTPase"/>
</dbReference>
<dbReference type="InterPro" id="IPR018449">
    <property type="entry name" value="NIL_domain"/>
</dbReference>
<keyword evidence="3" id="KW-0547">Nucleotide-binding</keyword>
<organism evidence="9 10">
    <name type="scientific">Microbacterium dauci</name>
    <dbReference type="NCBI Taxonomy" id="3048008"/>
    <lineage>
        <taxon>Bacteria</taxon>
        <taxon>Bacillati</taxon>
        <taxon>Actinomycetota</taxon>
        <taxon>Actinomycetes</taxon>
        <taxon>Micrococcales</taxon>
        <taxon>Microbacteriaceae</taxon>
        <taxon>Microbacterium</taxon>
    </lineage>
</organism>
<keyword evidence="6" id="KW-0029">Amino-acid transport</keyword>
<dbReference type="CDD" id="cd03258">
    <property type="entry name" value="ABC_MetN_methionine_transporter"/>
    <property type="match status" value="1"/>
</dbReference>
<keyword evidence="4 9" id="KW-0067">ATP-binding</keyword>
<dbReference type="RefSeq" id="WP_283715695.1">
    <property type="nucleotide sequence ID" value="NZ_JASJND010000004.1"/>
</dbReference>
<dbReference type="SMART" id="SM00930">
    <property type="entry name" value="NIL"/>
    <property type="match status" value="1"/>
</dbReference>
<dbReference type="EMBL" id="JASJND010000004">
    <property type="protein sequence ID" value="MDJ1114122.1"/>
    <property type="molecule type" value="Genomic_DNA"/>
</dbReference>
<gene>
    <name evidence="9" type="ORF">QNI14_06625</name>
</gene>
<dbReference type="InterPro" id="IPR041701">
    <property type="entry name" value="MetN_ABC"/>
</dbReference>
<dbReference type="InterPro" id="IPR017871">
    <property type="entry name" value="ABC_transporter-like_CS"/>
</dbReference>
<proteinExistence type="predicted"/>
<evidence type="ECO:0000256" key="7">
    <source>
        <dbReference type="ARBA" id="ARBA00023136"/>
    </source>
</evidence>
<evidence type="ECO:0000256" key="6">
    <source>
        <dbReference type="ARBA" id="ARBA00022970"/>
    </source>
</evidence>
<dbReference type="PANTHER" id="PTHR43166:SF30">
    <property type="entry name" value="METHIONINE IMPORT ATP-BINDING PROTEIN METN"/>
    <property type="match status" value="1"/>
</dbReference>
<evidence type="ECO:0000256" key="2">
    <source>
        <dbReference type="ARBA" id="ARBA00022475"/>
    </source>
</evidence>
<sequence>MTKDFPGARRGSPSVRVLDDVDVSVAAGEIYGLIGRSGAGKSTLLRMVNGLETPTSGSVVLDGVDVHALPPKELRTLRHSIGMVFQQFNLWNSRTVFGNVATPLKIAGWKDEAIAPRVAELLDFVGLGGKAFAHPRQLSGGQKQRVGIARAIAGRPSVLLADEATSALDPQTTTEIVDLLRSVNREFGITIVVVTHEMDVIAALADRVSILSDGRVVESGDIHQILATPRHPVTAGLVGAYTGTSLTDGEKSALRAQFPGRRISVVVDAATSGGPVLSRLARLHGVDFAIIQGGVSRVKDKPYGQLSLELHGDDAAIDRFVAELSQTATVTTW</sequence>
<dbReference type="Gene3D" id="3.40.50.300">
    <property type="entry name" value="P-loop containing nucleotide triphosphate hydrolases"/>
    <property type="match status" value="1"/>
</dbReference>
<name>A0ABT6ZES8_9MICO</name>
<keyword evidence="2" id="KW-1003">Cell membrane</keyword>
<dbReference type="GO" id="GO:0005524">
    <property type="term" value="F:ATP binding"/>
    <property type="evidence" value="ECO:0007669"/>
    <property type="project" value="UniProtKB-KW"/>
</dbReference>
<evidence type="ECO:0000313" key="10">
    <source>
        <dbReference type="Proteomes" id="UP001321481"/>
    </source>
</evidence>
<keyword evidence="10" id="KW-1185">Reference proteome</keyword>
<evidence type="ECO:0000256" key="5">
    <source>
        <dbReference type="ARBA" id="ARBA00022967"/>
    </source>
</evidence>
<dbReference type="InterPro" id="IPR003593">
    <property type="entry name" value="AAA+_ATPase"/>
</dbReference>
<dbReference type="InterPro" id="IPR045865">
    <property type="entry name" value="ACT-like_dom_sf"/>
</dbReference>
<accession>A0ABT6ZES8</accession>
<dbReference type="SMART" id="SM00382">
    <property type="entry name" value="AAA"/>
    <property type="match status" value="1"/>
</dbReference>
<evidence type="ECO:0000313" key="9">
    <source>
        <dbReference type="EMBL" id="MDJ1114122.1"/>
    </source>
</evidence>
<dbReference type="PROSITE" id="PS00211">
    <property type="entry name" value="ABC_TRANSPORTER_1"/>
    <property type="match status" value="1"/>
</dbReference>
<feature type="domain" description="ABC transporter" evidence="8">
    <location>
        <begin position="3"/>
        <end position="238"/>
    </location>
</feature>
<evidence type="ECO:0000259" key="8">
    <source>
        <dbReference type="PROSITE" id="PS50893"/>
    </source>
</evidence>
<dbReference type="Pfam" id="PF00005">
    <property type="entry name" value="ABC_tran"/>
    <property type="match status" value="1"/>
</dbReference>
<reference evidence="9 10" key="1">
    <citation type="submission" date="2023-05" db="EMBL/GenBank/DDBJ databases">
        <title>Microbacterium dauci sp.nov., Isolated from Carrot Rhizosphere Soil.</title>
        <authorList>
            <person name="Xiao Z."/>
            <person name="Zheng J."/>
        </authorList>
    </citation>
    <scope>NUCLEOTIDE SEQUENCE [LARGE SCALE GENOMIC DNA]</scope>
    <source>
        <strain evidence="9 10">LX3-4</strain>
    </source>
</reference>
<dbReference type="SUPFAM" id="SSF55021">
    <property type="entry name" value="ACT-like"/>
    <property type="match status" value="1"/>
</dbReference>
<dbReference type="PROSITE" id="PS50893">
    <property type="entry name" value="ABC_TRANSPORTER_2"/>
    <property type="match status" value="1"/>
</dbReference>
<keyword evidence="5" id="KW-1278">Translocase</keyword>
<dbReference type="SUPFAM" id="SSF52540">
    <property type="entry name" value="P-loop containing nucleoside triphosphate hydrolases"/>
    <property type="match status" value="1"/>
</dbReference>
<protein>
    <submittedName>
        <fullName evidence="9">ATP-binding cassette domain-containing protein</fullName>
    </submittedName>
</protein>
<evidence type="ECO:0000256" key="1">
    <source>
        <dbReference type="ARBA" id="ARBA00022448"/>
    </source>
</evidence>
<dbReference type="InterPro" id="IPR003439">
    <property type="entry name" value="ABC_transporter-like_ATP-bd"/>
</dbReference>
<dbReference type="Gene3D" id="3.30.70.260">
    <property type="match status" value="1"/>
</dbReference>
<keyword evidence="7" id="KW-0472">Membrane</keyword>
<dbReference type="Proteomes" id="UP001321481">
    <property type="component" value="Unassembled WGS sequence"/>
</dbReference>